<protein>
    <submittedName>
        <fullName evidence="1">Uncharacterized protein</fullName>
    </submittedName>
</protein>
<organism evidence="1 2">
    <name type="scientific">Ladona fulva</name>
    <name type="common">Scarce chaser dragonfly</name>
    <name type="synonym">Libellula fulva</name>
    <dbReference type="NCBI Taxonomy" id="123851"/>
    <lineage>
        <taxon>Eukaryota</taxon>
        <taxon>Metazoa</taxon>
        <taxon>Ecdysozoa</taxon>
        <taxon>Arthropoda</taxon>
        <taxon>Hexapoda</taxon>
        <taxon>Insecta</taxon>
        <taxon>Pterygota</taxon>
        <taxon>Palaeoptera</taxon>
        <taxon>Odonata</taxon>
        <taxon>Epiprocta</taxon>
        <taxon>Anisoptera</taxon>
        <taxon>Libelluloidea</taxon>
        <taxon>Libellulidae</taxon>
        <taxon>Ladona</taxon>
    </lineage>
</organism>
<accession>A0A8K0PC89</accession>
<evidence type="ECO:0000313" key="2">
    <source>
        <dbReference type="Proteomes" id="UP000792457"/>
    </source>
</evidence>
<gene>
    <name evidence="1" type="ORF">J437_LFUL018849</name>
</gene>
<dbReference type="OrthoDB" id="4327074at2759"/>
<dbReference type="Proteomes" id="UP000792457">
    <property type="component" value="Unassembled WGS sequence"/>
</dbReference>
<evidence type="ECO:0000313" key="1">
    <source>
        <dbReference type="EMBL" id="KAG8239553.1"/>
    </source>
</evidence>
<sequence length="210" mass="23064">MDHSDMYMDATWPSPPPPPQYGAATYLTLSHNFGPHSSFRLSAKNIFLSFSSISFVPIHLQCFIFSLQLKSLGSASNGRASATPEVAQEEAAPVPLEAAPTPEVAPPSPDITMPKFKLGYSRHRQCPIFTLASLLEKQYNLHSTMLSLANGQCLYYELLKVGPSMIQNVDETGIKTVQKADRVIGHKGFKQIGKMTSAERGTLVTVMFCR</sequence>
<name>A0A8K0PC89_LADFU</name>
<dbReference type="EMBL" id="KZ309701">
    <property type="protein sequence ID" value="KAG8239553.1"/>
    <property type="molecule type" value="Genomic_DNA"/>
</dbReference>
<proteinExistence type="predicted"/>
<dbReference type="AlphaFoldDB" id="A0A8K0PC89"/>
<reference evidence="1" key="1">
    <citation type="submission" date="2013-04" db="EMBL/GenBank/DDBJ databases">
        <authorList>
            <person name="Qu J."/>
            <person name="Murali S.C."/>
            <person name="Bandaranaike D."/>
            <person name="Bellair M."/>
            <person name="Blankenburg K."/>
            <person name="Chao H."/>
            <person name="Dinh H."/>
            <person name="Doddapaneni H."/>
            <person name="Downs B."/>
            <person name="Dugan-Rocha S."/>
            <person name="Elkadiri S."/>
            <person name="Gnanaolivu R.D."/>
            <person name="Hernandez B."/>
            <person name="Javaid M."/>
            <person name="Jayaseelan J.C."/>
            <person name="Lee S."/>
            <person name="Li M."/>
            <person name="Ming W."/>
            <person name="Munidasa M."/>
            <person name="Muniz J."/>
            <person name="Nguyen L."/>
            <person name="Ongeri F."/>
            <person name="Osuji N."/>
            <person name="Pu L.-L."/>
            <person name="Puazo M."/>
            <person name="Qu C."/>
            <person name="Quiroz J."/>
            <person name="Raj R."/>
            <person name="Weissenberger G."/>
            <person name="Xin Y."/>
            <person name="Zou X."/>
            <person name="Han Y."/>
            <person name="Richards S."/>
            <person name="Worley K."/>
            <person name="Muzny D."/>
            <person name="Gibbs R."/>
        </authorList>
    </citation>
    <scope>NUCLEOTIDE SEQUENCE</scope>
    <source>
        <strain evidence="1">Sampled in the wild</strain>
    </source>
</reference>
<reference evidence="1" key="2">
    <citation type="submission" date="2017-10" db="EMBL/GenBank/DDBJ databases">
        <title>Ladona fulva Genome sequencing and assembly.</title>
        <authorList>
            <person name="Murali S."/>
            <person name="Richards S."/>
            <person name="Bandaranaike D."/>
            <person name="Bellair M."/>
            <person name="Blankenburg K."/>
            <person name="Chao H."/>
            <person name="Dinh H."/>
            <person name="Doddapaneni H."/>
            <person name="Dugan-Rocha S."/>
            <person name="Elkadiri S."/>
            <person name="Gnanaolivu R."/>
            <person name="Hernandez B."/>
            <person name="Skinner E."/>
            <person name="Javaid M."/>
            <person name="Lee S."/>
            <person name="Li M."/>
            <person name="Ming W."/>
            <person name="Munidasa M."/>
            <person name="Muniz J."/>
            <person name="Nguyen L."/>
            <person name="Hughes D."/>
            <person name="Osuji N."/>
            <person name="Pu L.-L."/>
            <person name="Puazo M."/>
            <person name="Qu C."/>
            <person name="Quiroz J."/>
            <person name="Raj R."/>
            <person name="Weissenberger G."/>
            <person name="Xin Y."/>
            <person name="Zou X."/>
            <person name="Han Y."/>
            <person name="Worley K."/>
            <person name="Muzny D."/>
            <person name="Gibbs R."/>
        </authorList>
    </citation>
    <scope>NUCLEOTIDE SEQUENCE</scope>
    <source>
        <strain evidence="1">Sampled in the wild</strain>
    </source>
</reference>
<keyword evidence="2" id="KW-1185">Reference proteome</keyword>
<comment type="caution">
    <text evidence="1">The sequence shown here is derived from an EMBL/GenBank/DDBJ whole genome shotgun (WGS) entry which is preliminary data.</text>
</comment>